<dbReference type="AlphaFoldDB" id="A0AAD5YGS5"/>
<evidence type="ECO:0000256" key="2">
    <source>
        <dbReference type="SAM" id="MobiDB-lite"/>
    </source>
</evidence>
<feature type="region of interest" description="Disordered" evidence="2">
    <location>
        <begin position="1"/>
        <end position="25"/>
    </location>
</feature>
<keyword evidence="4" id="KW-1185">Reference proteome</keyword>
<sequence length="494" mass="53771">MTTPYTPMSRDFYDDEPTNINDSARPHSIDLTLELEQQLDDESTPSSPAFPQSHSRPHSLDSHVLASLVTQLRISLADTSRERDELTAMLSETQSNEASMKDALHNLAEKCVRLETELSASQEKNREDADAISMLRGKLEDSRYVSLSCVLWVFRLPWSSRRALMRLQTENRRTSQIIDIGRGLPSPSIGAPPSKRSSFIPLQTSTAVAGRVNAHRRISSVSEPGNASVGLNLDGGAWPSSPPPTTSEFGQHPPPTSSNRRQSGFWARPLSLQPDLPTTVDSTELEEMRKELQTVKDQLDEAKSELAEAQEAQEASETCVKALRTFIAENSIGMQTTTTGPANPIRREETAHKPAAPSLSSRWGFKLWKVDTSTNLGATSPTTPSSSLHSTMGSPPSSNPPLSKFGGLFSSRTSTSSGHPDVPSRHPHPEMTCNTSDSSSLDDVVAEPISPVSETPRTHVSVHVAGEPSSEILLFPSQIKETHSFHEATTVSPG</sequence>
<feature type="region of interest" description="Disordered" evidence="2">
    <location>
        <begin position="219"/>
        <end position="278"/>
    </location>
</feature>
<feature type="coiled-coil region" evidence="1">
    <location>
        <begin position="76"/>
        <end position="124"/>
    </location>
</feature>
<comment type="caution">
    <text evidence="3">The sequence shown here is derived from an EMBL/GenBank/DDBJ whole genome shotgun (WGS) entry which is preliminary data.</text>
</comment>
<name>A0AAD5YGS5_9APHY</name>
<gene>
    <name evidence="3" type="ORF">NLI96_g7853</name>
</gene>
<feature type="coiled-coil region" evidence="1">
    <location>
        <begin position="282"/>
        <end position="319"/>
    </location>
</feature>
<proteinExistence type="predicted"/>
<dbReference type="Proteomes" id="UP001212997">
    <property type="component" value="Unassembled WGS sequence"/>
</dbReference>
<feature type="region of interest" description="Disordered" evidence="2">
    <location>
        <begin position="374"/>
        <end position="459"/>
    </location>
</feature>
<accession>A0AAD5YGS5</accession>
<reference evidence="3" key="1">
    <citation type="submission" date="2022-07" db="EMBL/GenBank/DDBJ databases">
        <title>Genome Sequence of Physisporinus lineatus.</title>
        <authorList>
            <person name="Buettner E."/>
        </authorList>
    </citation>
    <scope>NUCLEOTIDE SEQUENCE</scope>
    <source>
        <strain evidence="3">VT162</strain>
    </source>
</reference>
<organism evidence="3 4">
    <name type="scientific">Meripilus lineatus</name>
    <dbReference type="NCBI Taxonomy" id="2056292"/>
    <lineage>
        <taxon>Eukaryota</taxon>
        <taxon>Fungi</taxon>
        <taxon>Dikarya</taxon>
        <taxon>Basidiomycota</taxon>
        <taxon>Agaricomycotina</taxon>
        <taxon>Agaricomycetes</taxon>
        <taxon>Polyporales</taxon>
        <taxon>Meripilaceae</taxon>
        <taxon>Meripilus</taxon>
    </lineage>
</organism>
<evidence type="ECO:0000256" key="1">
    <source>
        <dbReference type="SAM" id="Coils"/>
    </source>
</evidence>
<evidence type="ECO:0000313" key="3">
    <source>
        <dbReference type="EMBL" id="KAJ3481153.1"/>
    </source>
</evidence>
<feature type="region of interest" description="Disordered" evidence="2">
    <location>
        <begin position="38"/>
        <end position="58"/>
    </location>
</feature>
<feature type="compositionally biased region" description="Polar residues" evidence="2">
    <location>
        <begin position="432"/>
        <end position="441"/>
    </location>
</feature>
<keyword evidence="1" id="KW-0175">Coiled coil</keyword>
<evidence type="ECO:0000313" key="4">
    <source>
        <dbReference type="Proteomes" id="UP001212997"/>
    </source>
</evidence>
<protein>
    <submittedName>
        <fullName evidence="3">Uncharacterized protein</fullName>
    </submittedName>
</protein>
<feature type="compositionally biased region" description="Low complexity" evidence="2">
    <location>
        <begin position="379"/>
        <end position="391"/>
    </location>
</feature>
<feature type="compositionally biased region" description="Polar residues" evidence="2">
    <location>
        <begin position="44"/>
        <end position="54"/>
    </location>
</feature>
<feature type="region of interest" description="Disordered" evidence="2">
    <location>
        <begin position="334"/>
        <end position="358"/>
    </location>
</feature>
<dbReference type="EMBL" id="JANAWD010000336">
    <property type="protein sequence ID" value="KAJ3481153.1"/>
    <property type="molecule type" value="Genomic_DNA"/>
</dbReference>